<dbReference type="InterPro" id="IPR036034">
    <property type="entry name" value="PDZ_sf"/>
</dbReference>
<comment type="subcellular location">
    <subcellularLocation>
        <location evidence="2">Cell junction</location>
    </subcellularLocation>
    <subcellularLocation>
        <location evidence="1">Cell membrane</location>
        <topology evidence="1">Peripheral membrane protein</topology>
    </subcellularLocation>
</comment>
<keyword evidence="8" id="KW-0965">Cell junction</keyword>
<evidence type="ECO:0000256" key="8">
    <source>
        <dbReference type="ARBA" id="ARBA00022949"/>
    </source>
</evidence>
<evidence type="ECO:0000313" key="13">
    <source>
        <dbReference type="Proteomes" id="UP001174909"/>
    </source>
</evidence>
<sequence length="185" mass="20585">MATLAASRQPPPPLELDKDINRVLHLLEVLQERDDASLPKKQMELLSDILKSAFFNSVKDVYEHVYKTVDVSGSPEVMAIATAKTTEGFGFNVMGGIEQKCPIYISRIIAGGYADRHGGLRRGDQLLSVNGESLEEASHERAIDLLKGASGKVKVVVKYSPKVLEEMEQRFEHSKSFRRGRSSRK</sequence>
<keyword evidence="6" id="KW-0268">Exocytosis</keyword>
<dbReference type="GO" id="GO:0006887">
    <property type="term" value="P:exocytosis"/>
    <property type="evidence" value="ECO:0007669"/>
    <property type="project" value="UniProtKB-KW"/>
</dbReference>
<dbReference type="SUPFAM" id="SSF101288">
    <property type="entry name" value="L27 domain"/>
    <property type="match status" value="1"/>
</dbReference>
<evidence type="ECO:0000256" key="7">
    <source>
        <dbReference type="ARBA" id="ARBA00022927"/>
    </source>
</evidence>
<dbReference type="Gene3D" id="2.30.42.10">
    <property type="match status" value="1"/>
</dbReference>
<dbReference type="AlphaFoldDB" id="A0AA35X375"/>
<accession>A0AA35X375</accession>
<dbReference type="GO" id="GO:0005886">
    <property type="term" value="C:plasma membrane"/>
    <property type="evidence" value="ECO:0007669"/>
    <property type="project" value="UniProtKB-SubCell"/>
</dbReference>
<keyword evidence="13" id="KW-1185">Reference proteome</keyword>
<protein>
    <submittedName>
        <fullName evidence="12">Protein lin-7 homolog C</fullName>
    </submittedName>
</protein>
<dbReference type="InterPro" id="IPR051109">
    <property type="entry name" value="MAM_complex_regulator"/>
</dbReference>
<evidence type="ECO:0000256" key="9">
    <source>
        <dbReference type="ARBA" id="ARBA00023136"/>
    </source>
</evidence>
<gene>
    <name evidence="12" type="ORF">GBAR_LOCUS24226</name>
</gene>
<keyword evidence="7" id="KW-0653">Protein transport</keyword>
<dbReference type="SUPFAM" id="SSF50156">
    <property type="entry name" value="PDZ domain-like"/>
    <property type="match status" value="1"/>
</dbReference>
<evidence type="ECO:0000256" key="2">
    <source>
        <dbReference type="ARBA" id="ARBA00004282"/>
    </source>
</evidence>
<dbReference type="GO" id="GO:0015031">
    <property type="term" value="P:protein transport"/>
    <property type="evidence" value="ECO:0007669"/>
    <property type="project" value="UniProtKB-KW"/>
</dbReference>
<evidence type="ECO:0000256" key="4">
    <source>
        <dbReference type="ARBA" id="ARBA00022448"/>
    </source>
</evidence>
<dbReference type="PROSITE" id="PS50106">
    <property type="entry name" value="PDZ"/>
    <property type="match status" value="1"/>
</dbReference>
<dbReference type="SMART" id="SM00569">
    <property type="entry name" value="L27"/>
    <property type="match status" value="1"/>
</dbReference>
<evidence type="ECO:0000256" key="3">
    <source>
        <dbReference type="ARBA" id="ARBA00008546"/>
    </source>
</evidence>
<keyword evidence="4" id="KW-0813">Transport</keyword>
<proteinExistence type="inferred from homology"/>
<organism evidence="12 13">
    <name type="scientific">Geodia barretti</name>
    <name type="common">Barrett's horny sponge</name>
    <dbReference type="NCBI Taxonomy" id="519541"/>
    <lineage>
        <taxon>Eukaryota</taxon>
        <taxon>Metazoa</taxon>
        <taxon>Porifera</taxon>
        <taxon>Demospongiae</taxon>
        <taxon>Heteroscleromorpha</taxon>
        <taxon>Tetractinellida</taxon>
        <taxon>Astrophorina</taxon>
        <taxon>Geodiidae</taxon>
        <taxon>Geodia</taxon>
    </lineage>
</organism>
<dbReference type="EMBL" id="CASHTH010003349">
    <property type="protein sequence ID" value="CAI8043688.1"/>
    <property type="molecule type" value="Genomic_DNA"/>
</dbReference>
<dbReference type="Pfam" id="PF00595">
    <property type="entry name" value="PDZ"/>
    <property type="match status" value="1"/>
</dbReference>
<dbReference type="InterPro" id="IPR017365">
    <property type="entry name" value="LIN7"/>
</dbReference>
<dbReference type="InterPro" id="IPR004172">
    <property type="entry name" value="L27_dom"/>
</dbReference>
<feature type="domain" description="L27" evidence="11">
    <location>
        <begin position="16"/>
        <end position="73"/>
    </location>
</feature>
<dbReference type="PIRSF" id="PIRSF038039">
    <property type="entry name" value="Lin-7_homologue"/>
    <property type="match status" value="1"/>
</dbReference>
<dbReference type="Proteomes" id="UP001174909">
    <property type="component" value="Unassembled WGS sequence"/>
</dbReference>
<comment type="similarity">
    <text evidence="3">Belongs to the lin-7 family.</text>
</comment>
<keyword evidence="5" id="KW-1003">Cell membrane</keyword>
<dbReference type="PANTHER" id="PTHR14063">
    <property type="entry name" value="PROTEIN LIN-7 HOMOLOG"/>
    <property type="match status" value="1"/>
</dbReference>
<evidence type="ECO:0000313" key="12">
    <source>
        <dbReference type="EMBL" id="CAI8043688.1"/>
    </source>
</evidence>
<evidence type="ECO:0000256" key="1">
    <source>
        <dbReference type="ARBA" id="ARBA00004202"/>
    </source>
</evidence>
<dbReference type="PROSITE" id="PS51022">
    <property type="entry name" value="L27"/>
    <property type="match status" value="1"/>
</dbReference>
<dbReference type="Pfam" id="PF02828">
    <property type="entry name" value="L27"/>
    <property type="match status" value="1"/>
</dbReference>
<evidence type="ECO:0000259" key="11">
    <source>
        <dbReference type="PROSITE" id="PS51022"/>
    </source>
</evidence>
<dbReference type="GO" id="GO:0070161">
    <property type="term" value="C:anchoring junction"/>
    <property type="evidence" value="ECO:0007669"/>
    <property type="project" value="UniProtKB-SubCell"/>
</dbReference>
<feature type="domain" description="PDZ" evidence="10">
    <location>
        <begin position="79"/>
        <end position="161"/>
    </location>
</feature>
<evidence type="ECO:0000256" key="6">
    <source>
        <dbReference type="ARBA" id="ARBA00022483"/>
    </source>
</evidence>
<comment type="caution">
    <text evidence="12">The sequence shown here is derived from an EMBL/GenBank/DDBJ whole genome shotgun (WGS) entry which is preliminary data.</text>
</comment>
<evidence type="ECO:0000256" key="5">
    <source>
        <dbReference type="ARBA" id="ARBA00022475"/>
    </source>
</evidence>
<dbReference type="Gene3D" id="1.10.287.650">
    <property type="entry name" value="L27 domain"/>
    <property type="match status" value="1"/>
</dbReference>
<dbReference type="InterPro" id="IPR001478">
    <property type="entry name" value="PDZ"/>
</dbReference>
<evidence type="ECO:0000259" key="10">
    <source>
        <dbReference type="PROSITE" id="PS50106"/>
    </source>
</evidence>
<name>A0AA35X375_GEOBA</name>
<keyword evidence="9" id="KW-0472">Membrane</keyword>
<dbReference type="InterPro" id="IPR014775">
    <property type="entry name" value="L27_C"/>
</dbReference>
<reference evidence="12" key="1">
    <citation type="submission" date="2023-03" db="EMBL/GenBank/DDBJ databases">
        <authorList>
            <person name="Steffen K."/>
            <person name="Cardenas P."/>
        </authorList>
    </citation>
    <scope>NUCLEOTIDE SEQUENCE</scope>
</reference>
<dbReference type="InterPro" id="IPR036892">
    <property type="entry name" value="L27_dom_sf"/>
</dbReference>
<dbReference type="SMART" id="SM00228">
    <property type="entry name" value="PDZ"/>
    <property type="match status" value="1"/>
</dbReference>